<gene>
    <name evidence="1" type="ORF">rCG_55643</name>
</gene>
<name>A6JRB4_RAT</name>
<dbReference type="Proteomes" id="UP000234681">
    <property type="component" value="Chromosome 9"/>
</dbReference>
<protein>
    <submittedName>
        <fullName evidence="1">RCG55643</fullName>
    </submittedName>
</protein>
<dbReference type="EMBL" id="CH473997">
    <property type="protein sequence ID" value="EDL91823.1"/>
    <property type="molecule type" value="Genomic_DNA"/>
</dbReference>
<dbReference type="AlphaFoldDB" id="A6JRB4"/>
<evidence type="ECO:0000313" key="1">
    <source>
        <dbReference type="EMBL" id="EDL91823.1"/>
    </source>
</evidence>
<organism evidence="1 2">
    <name type="scientific">Rattus norvegicus</name>
    <name type="common">Rat</name>
    <dbReference type="NCBI Taxonomy" id="10116"/>
    <lineage>
        <taxon>Eukaryota</taxon>
        <taxon>Metazoa</taxon>
        <taxon>Chordata</taxon>
        <taxon>Craniata</taxon>
        <taxon>Vertebrata</taxon>
        <taxon>Euteleostomi</taxon>
        <taxon>Mammalia</taxon>
        <taxon>Eutheria</taxon>
        <taxon>Euarchontoglires</taxon>
        <taxon>Glires</taxon>
        <taxon>Rodentia</taxon>
        <taxon>Myomorpha</taxon>
        <taxon>Muroidea</taxon>
        <taxon>Muridae</taxon>
        <taxon>Murinae</taxon>
        <taxon>Rattus</taxon>
    </lineage>
</organism>
<proteinExistence type="predicted"/>
<evidence type="ECO:0000313" key="2">
    <source>
        <dbReference type="Proteomes" id="UP000234681"/>
    </source>
</evidence>
<reference evidence="1 2" key="1">
    <citation type="submission" date="2005-09" db="EMBL/GenBank/DDBJ databases">
        <authorList>
            <person name="Mural R.J."/>
            <person name="Li P.W."/>
            <person name="Adams M.D."/>
            <person name="Amanatides P.G."/>
            <person name="Baden-Tillson H."/>
            <person name="Barnstead M."/>
            <person name="Chin S.H."/>
            <person name="Dew I."/>
            <person name="Evans C.A."/>
            <person name="Ferriera S."/>
            <person name="Flanigan M."/>
            <person name="Fosler C."/>
            <person name="Glodek A."/>
            <person name="Gu Z."/>
            <person name="Holt R.A."/>
            <person name="Jennings D."/>
            <person name="Kraft C.L."/>
            <person name="Lu F."/>
            <person name="Nguyen T."/>
            <person name="Nusskern D.R."/>
            <person name="Pfannkoch C.M."/>
            <person name="Sitter C."/>
            <person name="Sutton G.G."/>
            <person name="Venter J.C."/>
            <person name="Wang Z."/>
            <person name="Woodage T."/>
            <person name="Zheng X.H."/>
            <person name="Zhong F."/>
        </authorList>
    </citation>
    <scope>NUCLEOTIDE SEQUENCE [LARGE SCALE GENOMIC DNA]</scope>
    <source>
        <strain>BN</strain>
        <strain evidence="2">Sprague-Dawley</strain>
    </source>
</reference>
<sequence length="48" mass="5422">MTCRPAVSYGFGSDLLPAMCCLIPSSRIKPALRDKMAWRERFLLGKPH</sequence>
<accession>A6JRB4</accession>